<evidence type="ECO:0000256" key="8">
    <source>
        <dbReference type="ARBA" id="ARBA00022927"/>
    </source>
</evidence>
<feature type="domain" description="Helicase ATP-binding" evidence="13">
    <location>
        <begin position="74"/>
        <end position="236"/>
    </location>
</feature>
<dbReference type="SMART" id="SM00958">
    <property type="entry name" value="SecA_PP_bind"/>
    <property type="match status" value="1"/>
</dbReference>
<dbReference type="GO" id="GO:0006605">
    <property type="term" value="P:protein targeting"/>
    <property type="evidence" value="ECO:0007669"/>
    <property type="project" value="UniProtKB-UniRule"/>
</dbReference>
<dbReference type="EMBL" id="CP028160">
    <property type="protein sequence ID" value="AWN65393.1"/>
    <property type="molecule type" value="Genomic_DNA"/>
</dbReference>
<keyword evidence="6 12" id="KW-0547">Nucleotide-binding</keyword>
<dbReference type="Proteomes" id="UP000245919">
    <property type="component" value="Chromosome"/>
</dbReference>
<evidence type="ECO:0000256" key="9">
    <source>
        <dbReference type="ARBA" id="ARBA00022967"/>
    </source>
</evidence>
<feature type="binding site" evidence="12">
    <location>
        <begin position="90"/>
        <end position="94"/>
    </location>
    <ligand>
        <name>ATP</name>
        <dbReference type="ChEBI" id="CHEBI:30616"/>
    </ligand>
</feature>
<dbReference type="EC" id="7.4.2.8" evidence="12"/>
<dbReference type="PANTHER" id="PTHR30612:SF0">
    <property type="entry name" value="CHLOROPLAST PROTEIN-TRANSPORTING ATPASE"/>
    <property type="match status" value="1"/>
</dbReference>
<dbReference type="GO" id="GO:0031522">
    <property type="term" value="C:cell envelope Sec protein transport complex"/>
    <property type="evidence" value="ECO:0007669"/>
    <property type="project" value="TreeGrafter"/>
</dbReference>
<dbReference type="CDD" id="cd17928">
    <property type="entry name" value="DEXDc_SecA"/>
    <property type="match status" value="1"/>
</dbReference>
<dbReference type="InterPro" id="IPR036266">
    <property type="entry name" value="SecA_Wing/Scaffold_sf"/>
</dbReference>
<keyword evidence="9 12" id="KW-1278">Translocase</keyword>
<keyword evidence="5 12" id="KW-0963">Cytoplasm</keyword>
<evidence type="ECO:0000313" key="16">
    <source>
        <dbReference type="EMBL" id="AWN65393.1"/>
    </source>
</evidence>
<dbReference type="PROSITE" id="PS51192">
    <property type="entry name" value="HELICASE_ATP_BIND_1"/>
    <property type="match status" value="1"/>
</dbReference>
<dbReference type="NCBIfam" id="NF006630">
    <property type="entry name" value="PRK09200.1"/>
    <property type="match status" value="1"/>
</dbReference>
<reference evidence="16 17" key="1">
    <citation type="submission" date="2018-03" db="EMBL/GenBank/DDBJ databases">
        <title>Genome sequence of Lactococcus lactis strain 14B4 from almond drupe.</title>
        <authorList>
            <person name="Tran T.D."/>
            <person name="McGarvey J.A."/>
            <person name="Huynh S."/>
            <person name="Parker C.T."/>
        </authorList>
    </citation>
    <scope>NUCLEOTIDE SEQUENCE [LARGE SCALE GENOMIC DNA]</scope>
    <source>
        <strain evidence="16 17">14B4</strain>
    </source>
</reference>
<evidence type="ECO:0000256" key="2">
    <source>
        <dbReference type="ARBA" id="ARBA00007650"/>
    </source>
</evidence>
<evidence type="ECO:0000256" key="11">
    <source>
        <dbReference type="ARBA" id="ARBA00023136"/>
    </source>
</evidence>
<keyword evidence="3 12" id="KW-0813">Transport</keyword>
<dbReference type="PROSITE" id="PS51196">
    <property type="entry name" value="SECA_MOTOR_DEAD"/>
    <property type="match status" value="1"/>
</dbReference>
<dbReference type="InterPro" id="IPR000185">
    <property type="entry name" value="SecA"/>
</dbReference>
<dbReference type="InterPro" id="IPR014001">
    <property type="entry name" value="Helicase_ATP-bd"/>
</dbReference>
<dbReference type="InterPro" id="IPR001650">
    <property type="entry name" value="Helicase_C-like"/>
</dbReference>
<dbReference type="Gene3D" id="3.40.50.300">
    <property type="entry name" value="P-loop containing nucleotide triphosphate hydrolases"/>
    <property type="match status" value="2"/>
</dbReference>
<dbReference type="PROSITE" id="PS51194">
    <property type="entry name" value="HELICASE_CTER"/>
    <property type="match status" value="1"/>
</dbReference>
<dbReference type="Pfam" id="PF07517">
    <property type="entry name" value="SecA_DEAD"/>
    <property type="match status" value="1"/>
</dbReference>
<dbReference type="Gene3D" id="1.10.3060.10">
    <property type="entry name" value="Helical scaffold and wing domains of SecA"/>
    <property type="match status" value="1"/>
</dbReference>
<dbReference type="InterPro" id="IPR036670">
    <property type="entry name" value="SecA_X-link_sf"/>
</dbReference>
<dbReference type="InterPro" id="IPR027417">
    <property type="entry name" value="P-loop_NTPase"/>
</dbReference>
<dbReference type="GO" id="GO:0005886">
    <property type="term" value="C:plasma membrane"/>
    <property type="evidence" value="ECO:0007669"/>
    <property type="project" value="UniProtKB-SubCell"/>
</dbReference>
<dbReference type="InterPro" id="IPR011130">
    <property type="entry name" value="SecA_preprotein_X-link_dom"/>
</dbReference>
<evidence type="ECO:0000256" key="1">
    <source>
        <dbReference type="ARBA" id="ARBA00004170"/>
    </source>
</evidence>
<dbReference type="FunFam" id="3.40.50.300:FF:000429">
    <property type="entry name" value="Preprotein translocase subunit SecA"/>
    <property type="match status" value="1"/>
</dbReference>
<keyword evidence="8 12" id="KW-0653">Protein transport</keyword>
<dbReference type="InterPro" id="IPR022490">
    <property type="entry name" value="SecA2"/>
</dbReference>
<feature type="binding site" evidence="12">
    <location>
        <position position="72"/>
    </location>
    <ligand>
        <name>ATP</name>
        <dbReference type="ChEBI" id="CHEBI:30616"/>
    </ligand>
</feature>
<dbReference type="GO" id="GO:0008564">
    <property type="term" value="F:protein-exporting ATPase activity"/>
    <property type="evidence" value="ECO:0007669"/>
    <property type="project" value="UniProtKB-EC"/>
</dbReference>
<comment type="function">
    <text evidence="12">Part of the Sec protein translocase complex. Interacts with the SecYEG preprotein conducting channel. Has a central role in coupling the hydrolysis of ATP to the transfer of proteins into and across the cell membrane, serving as an ATP-driven molecular motor driving the stepwise translocation of polypeptide chains across the membrane.</text>
</comment>
<evidence type="ECO:0000256" key="4">
    <source>
        <dbReference type="ARBA" id="ARBA00022475"/>
    </source>
</evidence>
<dbReference type="HAMAP" id="MF_01382">
    <property type="entry name" value="SecA"/>
    <property type="match status" value="1"/>
</dbReference>
<gene>
    <name evidence="16" type="primary">secA2</name>
    <name evidence="12" type="synonym">secA</name>
    <name evidence="16" type="ORF">LL14B4_04090</name>
</gene>
<keyword evidence="4 12" id="KW-1003">Cell membrane</keyword>
<proteinExistence type="inferred from homology"/>
<dbReference type="GeneID" id="89632968"/>
<organism evidence="16 17">
    <name type="scientific">Lactococcus lactis subsp. lactis</name>
    <name type="common">Streptococcus lactis</name>
    <dbReference type="NCBI Taxonomy" id="1360"/>
    <lineage>
        <taxon>Bacteria</taxon>
        <taxon>Bacillati</taxon>
        <taxon>Bacillota</taxon>
        <taxon>Bacilli</taxon>
        <taxon>Lactobacillales</taxon>
        <taxon>Streptococcaceae</taxon>
        <taxon>Lactococcus</taxon>
    </lineage>
</organism>
<evidence type="ECO:0000259" key="13">
    <source>
        <dbReference type="PROSITE" id="PS51192"/>
    </source>
</evidence>
<protein>
    <recommendedName>
        <fullName evidence="12">Protein translocase subunit SecA</fullName>
        <ecNumber evidence="12">7.4.2.8</ecNumber>
    </recommendedName>
</protein>
<feature type="domain" description="Helicase C-terminal" evidence="14">
    <location>
        <begin position="404"/>
        <end position="559"/>
    </location>
</feature>
<keyword evidence="11 12" id="KW-0472">Membrane</keyword>
<feature type="binding site" evidence="12">
    <location>
        <position position="482"/>
    </location>
    <ligand>
        <name>ATP</name>
        <dbReference type="ChEBI" id="CHEBI:30616"/>
    </ligand>
</feature>
<dbReference type="NCBIfam" id="TIGR03714">
    <property type="entry name" value="secA2"/>
    <property type="match status" value="1"/>
</dbReference>
<dbReference type="CDD" id="cd18803">
    <property type="entry name" value="SF2_C_secA"/>
    <property type="match status" value="1"/>
</dbReference>
<dbReference type="Gene3D" id="3.90.1440.10">
    <property type="entry name" value="SecA, preprotein cross-linking domain"/>
    <property type="match status" value="1"/>
</dbReference>
<dbReference type="SMART" id="SM00957">
    <property type="entry name" value="SecA_DEAD"/>
    <property type="match status" value="1"/>
</dbReference>
<evidence type="ECO:0000259" key="14">
    <source>
        <dbReference type="PROSITE" id="PS51194"/>
    </source>
</evidence>
<keyword evidence="10 12" id="KW-0811">Translocation</keyword>
<dbReference type="GO" id="GO:0005829">
    <property type="term" value="C:cytosol"/>
    <property type="evidence" value="ECO:0007669"/>
    <property type="project" value="TreeGrafter"/>
</dbReference>
<dbReference type="SUPFAM" id="SSF81767">
    <property type="entry name" value="Pre-protein crosslinking domain of SecA"/>
    <property type="match status" value="1"/>
</dbReference>
<evidence type="ECO:0000313" key="17">
    <source>
        <dbReference type="Proteomes" id="UP000245919"/>
    </source>
</evidence>
<evidence type="ECO:0000256" key="7">
    <source>
        <dbReference type="ARBA" id="ARBA00022840"/>
    </source>
</evidence>
<dbReference type="GO" id="GO:0043952">
    <property type="term" value="P:protein transport by the Sec complex"/>
    <property type="evidence" value="ECO:0007669"/>
    <property type="project" value="TreeGrafter"/>
</dbReference>
<keyword evidence="7 12" id="KW-0067">ATP-binding</keyword>
<dbReference type="AlphaFoldDB" id="A0A2Z3KLZ4"/>
<evidence type="ECO:0000259" key="15">
    <source>
        <dbReference type="PROSITE" id="PS51196"/>
    </source>
</evidence>
<name>A0A2Z3KLZ4_LACLL</name>
<sequence length="785" mass="89954">MKKKKLKKFLNVIKSNLIEYQQLSDDDLKKQTTLFKQRIHSGETLEDLLPEAYAVMIEANKRILGLELYDVQILGAIVLFYGNVAEMKTGEGKTLTATLPMYLRGLQGTGNFLITTNEYLAWRDAEEVGIVYRWLGLSVAVGVKKYEFDKEIDKKVVYSSDIVYTTHSALGFDYLLDNLSVEKEKQYISKFNFVIIDELDSILLDMAQTPLIISGAPKVQSNLHIITDVFIKSLAFDIDYEISEDKKSVWFLEEGIRKAQDYFGITEILGESFKELYRHLVLSLKANYIFKNKRDYVIEQGEILLLDEMNGRKLVGTKLQGGLHQALEAKEGVEITDETKSMGSITYQNLFKMFKILSGMTGTAKTDAEEIRETYGIDVISLPTHKPIIRVDHSDRIYFTHKEKMLESLIFVKKMIKTERPILIATGSVSKSNLYSKLLLSNRIPHSVLNASTVTKEKRIIHEAGKKGAVTVATAMAGRGTDIKLDNYSKKNGGLVVIGTENMTSKRIDNQLRGRAGRQGQAGDSYFYSSLEDKIIVENAPDWVRKYRKKNKLSSHISGAPGVLTKNKFESLVEKSQKNRNNQEVNIRKDTLDYDDIVSVLRERIYSARNQVMESDPAFLTGIIEQSFEQSVRNFVSNKKNLSEYKIIDFLYNNIDYSFDLSELRSLENRSKKSVSSFLNEKINFKMNELQQDLSNTFQLNYYQRVIILRSIDLLWIDLSDALVQLKSVVKNRNWAQHQPLYEFQKEANRYFTETLDKLWLDITRNTLLSELFVNSDGSIDVEFP</sequence>
<dbReference type="RefSeq" id="WP_109990752.1">
    <property type="nucleotide sequence ID" value="NZ_CP028160.1"/>
</dbReference>
<dbReference type="PRINTS" id="PR00906">
    <property type="entry name" value="SECA"/>
</dbReference>
<evidence type="ECO:0000256" key="12">
    <source>
        <dbReference type="HAMAP-Rule" id="MF_01382"/>
    </source>
</evidence>
<dbReference type="SUPFAM" id="SSF52540">
    <property type="entry name" value="P-loop containing nucleoside triphosphate hydrolases"/>
    <property type="match status" value="2"/>
</dbReference>
<comment type="subunit">
    <text evidence="12">Monomer and homodimer. Part of the essential Sec protein translocation apparatus which comprises SecA, SecYEG and auxiliary proteins SecDF. Other proteins may also be involved.</text>
</comment>
<dbReference type="InterPro" id="IPR014018">
    <property type="entry name" value="SecA_motor_DEAD"/>
</dbReference>
<dbReference type="GO" id="GO:0005524">
    <property type="term" value="F:ATP binding"/>
    <property type="evidence" value="ECO:0007669"/>
    <property type="project" value="UniProtKB-UniRule"/>
</dbReference>
<dbReference type="InterPro" id="IPR011115">
    <property type="entry name" value="SecA_DEAD"/>
</dbReference>
<dbReference type="SUPFAM" id="SSF81886">
    <property type="entry name" value="Helical scaffold and wing domains of SecA"/>
    <property type="match status" value="1"/>
</dbReference>
<dbReference type="PANTHER" id="PTHR30612">
    <property type="entry name" value="SECA INNER MEMBRANE COMPONENT OF SEC PROTEIN SECRETION SYSTEM"/>
    <property type="match status" value="1"/>
</dbReference>
<evidence type="ECO:0000256" key="3">
    <source>
        <dbReference type="ARBA" id="ARBA00022448"/>
    </source>
</evidence>
<feature type="domain" description="SecA family profile" evidence="15">
    <location>
        <begin position="1"/>
        <end position="560"/>
    </location>
</feature>
<dbReference type="Pfam" id="PF21090">
    <property type="entry name" value="P-loop_SecA"/>
    <property type="match status" value="2"/>
</dbReference>
<accession>A0A2Z3KLZ4</accession>
<comment type="catalytic activity">
    <reaction evidence="12">
        <text>ATP + H2O + cellular proteinSide 1 = ADP + phosphate + cellular proteinSide 2.</text>
        <dbReference type="EC" id="7.4.2.8"/>
    </reaction>
</comment>
<comment type="subcellular location">
    <subcellularLocation>
        <location evidence="12">Cell membrane</location>
        <topology evidence="12">Peripheral membrane protein</topology>
        <orientation evidence="12">Cytoplasmic side</orientation>
    </subcellularLocation>
    <subcellularLocation>
        <location evidence="12">Cytoplasm</location>
    </subcellularLocation>
    <subcellularLocation>
        <location evidence="1">Membrane</location>
        <topology evidence="1">Peripheral membrane protein</topology>
    </subcellularLocation>
    <text evidence="12">Distribution is 50-50.</text>
</comment>
<dbReference type="GO" id="GO:0065002">
    <property type="term" value="P:intracellular protein transmembrane transport"/>
    <property type="evidence" value="ECO:0007669"/>
    <property type="project" value="UniProtKB-UniRule"/>
</dbReference>
<evidence type="ECO:0000256" key="10">
    <source>
        <dbReference type="ARBA" id="ARBA00023010"/>
    </source>
</evidence>
<evidence type="ECO:0000256" key="6">
    <source>
        <dbReference type="ARBA" id="ARBA00022741"/>
    </source>
</evidence>
<dbReference type="GO" id="GO:0017038">
    <property type="term" value="P:protein import"/>
    <property type="evidence" value="ECO:0007669"/>
    <property type="project" value="InterPro"/>
</dbReference>
<dbReference type="InterPro" id="IPR011116">
    <property type="entry name" value="SecA_Wing/Scaffold"/>
</dbReference>
<dbReference type="Pfam" id="PF01043">
    <property type="entry name" value="SecA_PP_bind"/>
    <property type="match status" value="1"/>
</dbReference>
<dbReference type="InterPro" id="IPR044722">
    <property type="entry name" value="SecA_SF2_C"/>
</dbReference>
<comment type="similarity">
    <text evidence="2 12">Belongs to the SecA family.</text>
</comment>
<evidence type="ECO:0000256" key="5">
    <source>
        <dbReference type="ARBA" id="ARBA00022490"/>
    </source>
</evidence>
<dbReference type="Pfam" id="PF07516">
    <property type="entry name" value="SecA_SW"/>
    <property type="match status" value="1"/>
</dbReference>